<dbReference type="GO" id="GO:0008080">
    <property type="term" value="F:N-acetyltransferase activity"/>
    <property type="evidence" value="ECO:0007669"/>
    <property type="project" value="TreeGrafter"/>
</dbReference>
<proteinExistence type="predicted"/>
<dbReference type="InterPro" id="IPR010828">
    <property type="entry name" value="Atf2/Sli1-like"/>
</dbReference>
<dbReference type="Pfam" id="PF07247">
    <property type="entry name" value="AATase"/>
    <property type="match status" value="1"/>
</dbReference>
<gene>
    <name evidence="1" type="ORF">PsYK624_042260</name>
</gene>
<accession>A0A9P3G313</accession>
<comment type="caution">
    <text evidence="1">The sequence shown here is derived from an EMBL/GenBank/DDBJ whole genome shotgun (WGS) entry which is preliminary data.</text>
</comment>
<name>A0A9P3G313_9APHY</name>
<keyword evidence="2" id="KW-1185">Reference proteome</keyword>
<dbReference type="AlphaFoldDB" id="A0A9P3G313"/>
<dbReference type="OrthoDB" id="2150604at2759"/>
<evidence type="ECO:0000313" key="2">
    <source>
        <dbReference type="Proteomes" id="UP000703269"/>
    </source>
</evidence>
<reference evidence="1 2" key="1">
    <citation type="submission" date="2021-08" db="EMBL/GenBank/DDBJ databases">
        <title>Draft Genome Sequence of Phanerochaete sordida strain YK-624.</title>
        <authorList>
            <person name="Mori T."/>
            <person name="Dohra H."/>
            <person name="Suzuki T."/>
            <person name="Kawagishi H."/>
            <person name="Hirai H."/>
        </authorList>
    </citation>
    <scope>NUCLEOTIDE SEQUENCE [LARGE SCALE GENOMIC DNA]</scope>
    <source>
        <strain evidence="1 2">YK-624</strain>
    </source>
</reference>
<dbReference type="InterPro" id="IPR023213">
    <property type="entry name" value="CAT-like_dom_sf"/>
</dbReference>
<evidence type="ECO:0000313" key="1">
    <source>
        <dbReference type="EMBL" id="GJE88143.1"/>
    </source>
</evidence>
<dbReference type="EMBL" id="BPQB01000008">
    <property type="protein sequence ID" value="GJE88143.1"/>
    <property type="molecule type" value="Genomic_DNA"/>
</dbReference>
<dbReference type="PANTHER" id="PTHR28037:SF1">
    <property type="entry name" value="ALCOHOL O-ACETYLTRANSFERASE 1-RELATED"/>
    <property type="match status" value="1"/>
</dbReference>
<sequence>MSPATGDVVRDAGGLERYHIILGQLGLDSCVAICGEYSSTTGIALTKEALYPALHAMVRKHGALGLQVRPGPAINDVPQFVRLREIDLDTAVTFLEDDSFSADEALRAELERPFVLGTAAPLWRVTVANGRVVVLAFHHCIGDGQSAPALQAALWSALNGVTIGGHFSSVIAVPEDLSITGPLEALTNTSLFPLGIIHLLFHLLTPKRFSARARAWTGNSVSPTPTLDITVRCWEISPAQMTQILQLCRDNKTTFTAFLHTLTVGVLSQLLVARGLPPKYKTIATAVPVSLRRFTGVSPFALCDHVGMEQFLAPIAPLSRDTLFPWDAARKFGERLHRDVPQTRETLGMLRLLMRVGDPQAFYEGMLGRPRHSGVILSSLGRFPVREGEKAGGGAWRLEKVCFAQSDVVLGAAMKVNVVGSPEGSTNVAFAWGAHAIDGGLAEEFVKEMKVTLERILQ</sequence>
<dbReference type="SUPFAM" id="SSF52777">
    <property type="entry name" value="CoA-dependent acyltransferases"/>
    <property type="match status" value="2"/>
</dbReference>
<organism evidence="1 2">
    <name type="scientific">Phanerochaete sordida</name>
    <dbReference type="NCBI Taxonomy" id="48140"/>
    <lineage>
        <taxon>Eukaryota</taxon>
        <taxon>Fungi</taxon>
        <taxon>Dikarya</taxon>
        <taxon>Basidiomycota</taxon>
        <taxon>Agaricomycotina</taxon>
        <taxon>Agaricomycetes</taxon>
        <taxon>Polyporales</taxon>
        <taxon>Phanerochaetaceae</taxon>
        <taxon>Phanerochaete</taxon>
    </lineage>
</organism>
<dbReference type="Proteomes" id="UP000703269">
    <property type="component" value="Unassembled WGS sequence"/>
</dbReference>
<protein>
    <submittedName>
        <fullName evidence="1">Alcohol acetyltransferase-like protein</fullName>
    </submittedName>
</protein>
<dbReference type="InterPro" id="IPR052058">
    <property type="entry name" value="Alcohol_O-acetyltransferase"/>
</dbReference>
<dbReference type="Gene3D" id="3.30.559.10">
    <property type="entry name" value="Chloramphenicol acetyltransferase-like domain"/>
    <property type="match status" value="1"/>
</dbReference>
<dbReference type="PANTHER" id="PTHR28037">
    <property type="entry name" value="ALCOHOL O-ACETYLTRANSFERASE 1-RELATED"/>
    <property type="match status" value="1"/>
</dbReference>